<dbReference type="GO" id="GO:0004175">
    <property type="term" value="F:endopeptidase activity"/>
    <property type="evidence" value="ECO:0007669"/>
    <property type="project" value="UniProtKB-ARBA"/>
</dbReference>
<dbReference type="PATRIC" id="fig|345309.4.peg.2736"/>
<accession>A0A0F3KF76</accession>
<evidence type="ECO:0000313" key="3">
    <source>
        <dbReference type="EMBL" id="KJV29642.1"/>
    </source>
</evidence>
<dbReference type="EMBL" id="JZRB01000035">
    <property type="protein sequence ID" value="KJV29642.1"/>
    <property type="molecule type" value="Genomic_DNA"/>
</dbReference>
<dbReference type="RefSeq" id="WP_045830548.1">
    <property type="nucleotide sequence ID" value="NZ_JZRB01000035.1"/>
</dbReference>
<dbReference type="AlphaFoldDB" id="A0A0F3KF76"/>
<comment type="caution">
    <text evidence="3">The sequence shown here is derived from an EMBL/GenBank/DDBJ whole genome shotgun (WGS) entry which is preliminary data.</text>
</comment>
<name>A0A0F3KF76_9GAMM</name>
<feature type="transmembrane region" description="Helical" evidence="1">
    <location>
        <begin position="35"/>
        <end position="56"/>
    </location>
</feature>
<evidence type="ECO:0000259" key="2">
    <source>
        <dbReference type="Pfam" id="PF02517"/>
    </source>
</evidence>
<feature type="domain" description="CAAX prenyl protease 2/Lysostaphin resistance protein A-like" evidence="2">
    <location>
        <begin position="117"/>
        <end position="208"/>
    </location>
</feature>
<feature type="transmembrane region" description="Helical" evidence="1">
    <location>
        <begin position="107"/>
        <end position="127"/>
    </location>
</feature>
<gene>
    <name evidence="3" type="ORF">VI08_15635</name>
</gene>
<dbReference type="GO" id="GO:0080120">
    <property type="term" value="P:CAAX-box protein maturation"/>
    <property type="evidence" value="ECO:0007669"/>
    <property type="project" value="UniProtKB-ARBA"/>
</dbReference>
<dbReference type="OrthoDB" id="7564474at2"/>
<feature type="transmembrane region" description="Helical" evidence="1">
    <location>
        <begin position="148"/>
        <end position="164"/>
    </location>
</feature>
<keyword evidence="1" id="KW-1133">Transmembrane helix</keyword>
<feature type="transmembrane region" description="Helical" evidence="1">
    <location>
        <begin position="77"/>
        <end position="101"/>
    </location>
</feature>
<keyword evidence="1" id="KW-0472">Membrane</keyword>
<feature type="transmembrane region" description="Helical" evidence="1">
    <location>
        <begin position="176"/>
        <end position="200"/>
    </location>
</feature>
<dbReference type="InterPro" id="IPR003675">
    <property type="entry name" value="Rce1/LyrA-like_dom"/>
</dbReference>
<proteinExistence type="predicted"/>
<keyword evidence="1" id="KW-0812">Transmembrane</keyword>
<keyword evidence="4" id="KW-1185">Reference proteome</keyword>
<dbReference type="Pfam" id="PF02517">
    <property type="entry name" value="Rce1-like"/>
    <property type="match status" value="1"/>
</dbReference>
<evidence type="ECO:0000256" key="1">
    <source>
        <dbReference type="SAM" id="Phobius"/>
    </source>
</evidence>
<dbReference type="Proteomes" id="UP000033651">
    <property type="component" value="Unassembled WGS sequence"/>
</dbReference>
<evidence type="ECO:0000313" key="4">
    <source>
        <dbReference type="Proteomes" id="UP000033651"/>
    </source>
</evidence>
<organism evidence="3 4">
    <name type="scientific">Luteibacter yeojuensis</name>
    <dbReference type="NCBI Taxonomy" id="345309"/>
    <lineage>
        <taxon>Bacteria</taxon>
        <taxon>Pseudomonadati</taxon>
        <taxon>Pseudomonadota</taxon>
        <taxon>Gammaproteobacteria</taxon>
        <taxon>Lysobacterales</taxon>
        <taxon>Rhodanobacteraceae</taxon>
        <taxon>Luteibacter</taxon>
    </lineage>
</organism>
<sequence>MPAVDRKRVVIAFAFLFALYSAAEGIGVRVFHSMGVAALFLVAMLALAWPIGRWLGFRGYDAYALEWRRSTPLRVSGGLVLALLLKYVAVCVGMALGVYLARPPETAAAAAMSFAYTLPLALVVTFLPSLSEDLLTRGFIYRAKRSPWAPWAFVLVSALAYLLNHVFHLPGGPAEALMLLCFGLAYATAVVRTGNLWLAVGLHWGWNLANRLIDTVLPYDVALPVWASLLSGVAHIVMLGVLFAIPTHLEGDDLHPDLA</sequence>
<reference evidence="3 4" key="1">
    <citation type="submission" date="2015-03" db="EMBL/GenBank/DDBJ databases">
        <title>Draft genome sequence of Luteibacter yeojuensis strain SU11.</title>
        <authorList>
            <person name="Sulaiman J."/>
            <person name="Priya K."/>
            <person name="Chan K.-G."/>
        </authorList>
    </citation>
    <scope>NUCLEOTIDE SEQUENCE [LARGE SCALE GENOMIC DNA]</scope>
    <source>
        <strain evidence="3 4">SU11</strain>
    </source>
</reference>
<dbReference type="PANTHER" id="PTHR39430:SF1">
    <property type="entry name" value="PROTEASE"/>
    <property type="match status" value="1"/>
</dbReference>
<feature type="transmembrane region" description="Helical" evidence="1">
    <location>
        <begin position="221"/>
        <end position="245"/>
    </location>
</feature>
<dbReference type="PANTHER" id="PTHR39430">
    <property type="entry name" value="MEMBRANE-ASSOCIATED PROTEASE-RELATED"/>
    <property type="match status" value="1"/>
</dbReference>
<protein>
    <recommendedName>
        <fullName evidence="2">CAAX prenyl protease 2/Lysostaphin resistance protein A-like domain-containing protein</fullName>
    </recommendedName>
</protein>